<dbReference type="PANTHER" id="PTHR37512:SF1">
    <property type="entry name" value="NADR_TTD14 AAA DOMAIN-CONTAINING PROTEIN"/>
    <property type="match status" value="1"/>
</dbReference>
<organism evidence="3 4">
    <name type="scientific">Alkalimarinus alittae</name>
    <dbReference type="NCBI Taxonomy" id="2961619"/>
    <lineage>
        <taxon>Bacteria</taxon>
        <taxon>Pseudomonadati</taxon>
        <taxon>Pseudomonadota</taxon>
        <taxon>Gammaproteobacteria</taxon>
        <taxon>Alteromonadales</taxon>
        <taxon>Alteromonadaceae</taxon>
        <taxon>Alkalimarinus</taxon>
    </lineage>
</organism>
<protein>
    <submittedName>
        <fullName evidence="3">AAA family ATPase</fullName>
    </submittedName>
</protein>
<dbReference type="InterPro" id="IPR027417">
    <property type="entry name" value="P-loop_NTPase"/>
</dbReference>
<dbReference type="InterPro" id="IPR038727">
    <property type="entry name" value="NadR/Ttd14_AAA_dom"/>
</dbReference>
<dbReference type="Pfam" id="PF01467">
    <property type="entry name" value="CTP_transf_like"/>
    <property type="match status" value="1"/>
</dbReference>
<evidence type="ECO:0000313" key="4">
    <source>
        <dbReference type="Proteomes" id="UP001163739"/>
    </source>
</evidence>
<dbReference type="Gene3D" id="3.40.50.300">
    <property type="entry name" value="P-loop containing nucleotide triphosphate hydrolases"/>
    <property type="match status" value="1"/>
</dbReference>
<dbReference type="SUPFAM" id="SSF52540">
    <property type="entry name" value="P-loop containing nucleoside triphosphate hydrolases"/>
    <property type="match status" value="1"/>
</dbReference>
<dbReference type="InterPro" id="IPR014729">
    <property type="entry name" value="Rossmann-like_a/b/a_fold"/>
</dbReference>
<evidence type="ECO:0000313" key="3">
    <source>
        <dbReference type="EMBL" id="UZE94795.1"/>
    </source>
</evidence>
<dbReference type="RefSeq" id="WP_265046288.1">
    <property type="nucleotide sequence ID" value="NZ_CP100390.1"/>
</dbReference>
<dbReference type="InterPro" id="IPR052735">
    <property type="entry name" value="NAD_biosynth-regulator"/>
</dbReference>
<evidence type="ECO:0000259" key="1">
    <source>
        <dbReference type="Pfam" id="PF01467"/>
    </source>
</evidence>
<dbReference type="InterPro" id="IPR004821">
    <property type="entry name" value="Cyt_trans-like"/>
</dbReference>
<dbReference type="PANTHER" id="PTHR37512">
    <property type="entry name" value="TRIFUNCTIONAL NAD BIOSYNTHESIS/REGULATOR PROTEIN NADR"/>
    <property type="match status" value="1"/>
</dbReference>
<gene>
    <name evidence="3" type="ORF">NKI27_11975</name>
</gene>
<reference evidence="3" key="1">
    <citation type="submission" date="2022-06" db="EMBL/GenBank/DDBJ databases">
        <title>Alkalimarinus sp. nov., isolated from gut of a Alitta virens.</title>
        <authorList>
            <person name="Yang A.I."/>
            <person name="Shin N.-R."/>
        </authorList>
    </citation>
    <scope>NUCLEOTIDE SEQUENCE</scope>
    <source>
        <strain evidence="3">A2M4</strain>
    </source>
</reference>
<name>A0ABY6MYB0_9ALTE</name>
<dbReference type="NCBIfam" id="TIGR00125">
    <property type="entry name" value="cyt_tran_rel"/>
    <property type="match status" value="1"/>
</dbReference>
<accession>A0ABY6MYB0</accession>
<dbReference type="Proteomes" id="UP001163739">
    <property type="component" value="Chromosome"/>
</dbReference>
<evidence type="ECO:0000259" key="2">
    <source>
        <dbReference type="Pfam" id="PF13521"/>
    </source>
</evidence>
<dbReference type="Pfam" id="PF13521">
    <property type="entry name" value="AAA_28"/>
    <property type="match status" value="1"/>
</dbReference>
<dbReference type="SUPFAM" id="SSF52374">
    <property type="entry name" value="Nucleotidylyl transferase"/>
    <property type="match status" value="1"/>
</dbReference>
<dbReference type="Gene3D" id="3.40.50.620">
    <property type="entry name" value="HUPs"/>
    <property type="match status" value="1"/>
</dbReference>
<proteinExistence type="predicted"/>
<feature type="domain" description="NadR/Ttd14 AAA" evidence="2">
    <location>
        <begin position="184"/>
        <end position="337"/>
    </location>
</feature>
<sequence>MANKPYRRGLVVGKFSPFHKGHEYLLNVAAQHCSEVLVISYSRPEFPSCSAAVRASWLKQFAPNARVLSVNAATVERWRSEEGWPLEMPLNSDDDESHREFTYKLIAEKLKLDIDVVLTSEDYGDGFARYLSHHEKGFGHTVQHVCVDRHRLIVPVSGTAVRRSNTLAERKVNSTVWADFKVQKICFLGAESTGKTTLSKLLAEAYDDPVVDEYGRTLWELNNGVLTPEDLVKIGQTQTENEDKAQQLARNYIFCDTSPLTTLCYSDALFNDRPRILEAFAEQPYHHTFLCEPDFPLVQDGTRKDEAFRAWQHGWYLKVLRQRKIPYTALKGPLSKRVQMVKKCIEQGALKFCSSAIIS</sequence>
<feature type="domain" description="Cytidyltransferase-like" evidence="1">
    <location>
        <begin position="10"/>
        <end position="162"/>
    </location>
</feature>
<keyword evidence="4" id="KW-1185">Reference proteome</keyword>
<dbReference type="EMBL" id="CP100390">
    <property type="protein sequence ID" value="UZE94795.1"/>
    <property type="molecule type" value="Genomic_DNA"/>
</dbReference>